<name>A0A1F7L1X5_9BACT</name>
<accession>A0A1F7L1X5</accession>
<gene>
    <name evidence="1" type="ORF">A3K52_05200</name>
</gene>
<evidence type="ECO:0000313" key="1">
    <source>
        <dbReference type="EMBL" id="OGK74135.1"/>
    </source>
</evidence>
<dbReference type="Proteomes" id="UP000177050">
    <property type="component" value="Unassembled WGS sequence"/>
</dbReference>
<proteinExistence type="predicted"/>
<organism evidence="1 2">
    <name type="scientific">Candidatus Roizmanbacteria bacterium RIFOXYD1_FULL_38_12</name>
    <dbReference type="NCBI Taxonomy" id="1802093"/>
    <lineage>
        <taxon>Bacteria</taxon>
        <taxon>Candidatus Roizmaniibacteriota</taxon>
    </lineage>
</organism>
<comment type="caution">
    <text evidence="1">The sequence shown here is derived from an EMBL/GenBank/DDBJ whole genome shotgun (WGS) entry which is preliminary data.</text>
</comment>
<dbReference type="EMBL" id="MGBR01000001">
    <property type="protein sequence ID" value="OGK74135.1"/>
    <property type="molecule type" value="Genomic_DNA"/>
</dbReference>
<sequence>MKKKIQRDALVLLGMFQKDVLLKKPDIKEMIAEIHMMRFRVKPLQGDLSGINFYNSLFIETLWSLGKLDEFFQAQYRQLSEKERASFYSYFDSLHKKFQEDLNRLNLKQERREGKAPVLEMEIYKDRQKKKKLN</sequence>
<protein>
    <submittedName>
        <fullName evidence="1">Uncharacterized protein</fullName>
    </submittedName>
</protein>
<dbReference type="AlphaFoldDB" id="A0A1F7L1X5"/>
<reference evidence="1 2" key="1">
    <citation type="journal article" date="2016" name="Nat. Commun.">
        <title>Thousands of microbial genomes shed light on interconnected biogeochemical processes in an aquifer system.</title>
        <authorList>
            <person name="Anantharaman K."/>
            <person name="Brown C.T."/>
            <person name="Hug L.A."/>
            <person name="Sharon I."/>
            <person name="Castelle C.J."/>
            <person name="Probst A.J."/>
            <person name="Thomas B.C."/>
            <person name="Singh A."/>
            <person name="Wilkins M.J."/>
            <person name="Karaoz U."/>
            <person name="Brodie E.L."/>
            <person name="Williams K.H."/>
            <person name="Hubbard S.S."/>
            <person name="Banfield J.F."/>
        </authorList>
    </citation>
    <scope>NUCLEOTIDE SEQUENCE [LARGE SCALE GENOMIC DNA]</scope>
</reference>
<evidence type="ECO:0000313" key="2">
    <source>
        <dbReference type="Proteomes" id="UP000177050"/>
    </source>
</evidence>